<comment type="caution">
    <text evidence="2">The sequence shown here is derived from an EMBL/GenBank/DDBJ whole genome shotgun (WGS) entry which is preliminary data.</text>
</comment>
<evidence type="ECO:0000259" key="1">
    <source>
        <dbReference type="Pfam" id="PF00117"/>
    </source>
</evidence>
<dbReference type="InterPro" id="IPR044992">
    <property type="entry name" value="ChyE-like"/>
</dbReference>
<evidence type="ECO:0000313" key="2">
    <source>
        <dbReference type="EMBL" id="TQV87806.1"/>
    </source>
</evidence>
<organism evidence="2 3">
    <name type="scientific">Aliikangiella coralliicola</name>
    <dbReference type="NCBI Taxonomy" id="2592383"/>
    <lineage>
        <taxon>Bacteria</taxon>
        <taxon>Pseudomonadati</taxon>
        <taxon>Pseudomonadota</taxon>
        <taxon>Gammaproteobacteria</taxon>
        <taxon>Oceanospirillales</taxon>
        <taxon>Pleioneaceae</taxon>
        <taxon>Aliikangiella</taxon>
    </lineage>
</organism>
<dbReference type="CDD" id="cd01741">
    <property type="entry name" value="GATase1_1"/>
    <property type="match status" value="1"/>
</dbReference>
<dbReference type="Pfam" id="PF00117">
    <property type="entry name" value="GATase"/>
    <property type="match status" value="1"/>
</dbReference>
<dbReference type="PROSITE" id="PS51273">
    <property type="entry name" value="GATASE_TYPE_1"/>
    <property type="match status" value="1"/>
</dbReference>
<keyword evidence="2" id="KW-0808">Transferase</keyword>
<dbReference type="GO" id="GO:0005829">
    <property type="term" value="C:cytosol"/>
    <property type="evidence" value="ECO:0007669"/>
    <property type="project" value="TreeGrafter"/>
</dbReference>
<name>A0A545UEA2_9GAMM</name>
<dbReference type="RefSeq" id="WP_142893467.1">
    <property type="nucleotide sequence ID" value="NZ_ML660163.1"/>
</dbReference>
<evidence type="ECO:0000313" key="3">
    <source>
        <dbReference type="Proteomes" id="UP000315439"/>
    </source>
</evidence>
<accession>A0A545UEA2</accession>
<protein>
    <submittedName>
        <fullName evidence="2">Type 1 glutamine amidotransferase</fullName>
    </submittedName>
</protein>
<dbReference type="AlphaFoldDB" id="A0A545UEA2"/>
<sequence length="233" mass="25923">MQIRKSADIAQEELCSFSEHAQLSLSQIETLNVFDRPSFDESVLAGYDSLWVGGASDANVLQPDDYPFVIDAQKLLLHCCEKGLPVFASCFGFQLAVLALGGSIIESEGEFEMGTIPISLSNSAAKDTLLKDIPEPFLAVSVHKQKAVELPQGCELLAYTEQCVHGIKVKNKPFWAFQFHPEINKSTLVQRLTFYKNCYTENESQLEHVIASARETPESNSLMKKFVDRVLLC</sequence>
<dbReference type="GO" id="GO:0016740">
    <property type="term" value="F:transferase activity"/>
    <property type="evidence" value="ECO:0007669"/>
    <property type="project" value="UniProtKB-KW"/>
</dbReference>
<keyword evidence="2" id="KW-0315">Glutamine amidotransferase</keyword>
<reference evidence="2 3" key="1">
    <citation type="submission" date="2019-07" db="EMBL/GenBank/DDBJ databases">
        <title>Draft genome for Aliikangiella sp. M105.</title>
        <authorList>
            <person name="Wang G."/>
        </authorList>
    </citation>
    <scope>NUCLEOTIDE SEQUENCE [LARGE SCALE GENOMIC DNA]</scope>
    <source>
        <strain evidence="2 3">M105</strain>
    </source>
</reference>
<dbReference type="InterPro" id="IPR017926">
    <property type="entry name" value="GATASE"/>
</dbReference>
<feature type="domain" description="Glutamine amidotransferase" evidence="1">
    <location>
        <begin position="74"/>
        <end position="192"/>
    </location>
</feature>
<dbReference type="SUPFAM" id="SSF52317">
    <property type="entry name" value="Class I glutamine amidotransferase-like"/>
    <property type="match status" value="1"/>
</dbReference>
<gene>
    <name evidence="2" type="ORF">FLL46_10500</name>
</gene>
<dbReference type="EMBL" id="VIKS01000006">
    <property type="protein sequence ID" value="TQV87806.1"/>
    <property type="molecule type" value="Genomic_DNA"/>
</dbReference>
<proteinExistence type="predicted"/>
<dbReference type="PANTHER" id="PTHR42695">
    <property type="entry name" value="GLUTAMINE AMIDOTRANSFERASE YLR126C-RELATED"/>
    <property type="match status" value="1"/>
</dbReference>
<dbReference type="PANTHER" id="PTHR42695:SF5">
    <property type="entry name" value="GLUTAMINE AMIDOTRANSFERASE YLR126C-RELATED"/>
    <property type="match status" value="1"/>
</dbReference>
<dbReference type="Gene3D" id="3.40.50.880">
    <property type="match status" value="1"/>
</dbReference>
<keyword evidence="3" id="KW-1185">Reference proteome</keyword>
<dbReference type="Proteomes" id="UP000315439">
    <property type="component" value="Unassembled WGS sequence"/>
</dbReference>
<dbReference type="InterPro" id="IPR029062">
    <property type="entry name" value="Class_I_gatase-like"/>
</dbReference>
<dbReference type="OrthoDB" id="9813383at2"/>